<evidence type="ECO:0000259" key="8">
    <source>
        <dbReference type="Pfam" id="PF00962"/>
    </source>
</evidence>
<dbReference type="Gene3D" id="3.20.20.140">
    <property type="entry name" value="Metal-dependent hydrolases"/>
    <property type="match status" value="1"/>
</dbReference>
<comment type="similarity">
    <text evidence="2">Belongs to the metallo-dependent hydrolases superfamily. Adenosine and AMP deaminases family.</text>
</comment>
<dbReference type="InterPro" id="IPR006330">
    <property type="entry name" value="Ado/ade_deaminase"/>
</dbReference>
<accession>A0A4E0RP29</accession>
<dbReference type="PANTHER" id="PTHR11409:SF42">
    <property type="entry name" value="ADENOSINE DEAMINASE-LIKE PROTEIN"/>
    <property type="match status" value="1"/>
</dbReference>
<dbReference type="EMBL" id="JXXN02009769">
    <property type="protein sequence ID" value="THD18602.1"/>
    <property type="molecule type" value="Genomic_DNA"/>
</dbReference>
<evidence type="ECO:0000313" key="10">
    <source>
        <dbReference type="Proteomes" id="UP000230066"/>
    </source>
</evidence>
<dbReference type="SUPFAM" id="SSF51556">
    <property type="entry name" value="Metallo-dependent hydrolases"/>
    <property type="match status" value="1"/>
</dbReference>
<keyword evidence="6" id="KW-0546">Nucleotide metabolism</keyword>
<dbReference type="Proteomes" id="UP000230066">
    <property type="component" value="Unassembled WGS sequence"/>
</dbReference>
<dbReference type="InterPro" id="IPR001365">
    <property type="entry name" value="A_deaminase_dom"/>
</dbReference>
<evidence type="ECO:0000256" key="6">
    <source>
        <dbReference type="ARBA" id="ARBA00023080"/>
    </source>
</evidence>
<dbReference type="AlphaFoldDB" id="A0A4E0RP29"/>
<evidence type="ECO:0000313" key="9">
    <source>
        <dbReference type="EMBL" id="THD18602.1"/>
    </source>
</evidence>
<keyword evidence="3" id="KW-0479">Metal-binding</keyword>
<sequence>MEQWFVQIPKVELHAHLSGSISWLTLSRLLETQKQNLESQIPIITEGEMRDISECFELFKILHKAVYSADILQQVTVDVVEEFASDGVIYLELRTTLRPLPSYREYLHAVVEGIQSAPSVLAERIVTRLLISIDRARGVSEGYQAVTLAIEAAHLWPQLVVGVDLSGNPEASILINIGSLLDYVPVLNEARANGLKTTVHFAEVPGPSDEWLQFLRRHIPDRLGHVTCLPQSDTASHGVDAVEARKLVVAAEIPLGR</sequence>
<comment type="cofactor">
    <cofactor evidence="1">
        <name>Zn(2+)</name>
        <dbReference type="ChEBI" id="CHEBI:29105"/>
    </cofactor>
</comment>
<gene>
    <name evidence="9" type="ORF">D915_010741</name>
</gene>
<dbReference type="GO" id="GO:0009117">
    <property type="term" value="P:nucleotide metabolic process"/>
    <property type="evidence" value="ECO:0007669"/>
    <property type="project" value="UniProtKB-KW"/>
</dbReference>
<evidence type="ECO:0000256" key="2">
    <source>
        <dbReference type="ARBA" id="ARBA00006676"/>
    </source>
</evidence>
<evidence type="ECO:0000256" key="7">
    <source>
        <dbReference type="ARBA" id="ARBA00048787"/>
    </source>
</evidence>
<keyword evidence="5" id="KW-0862">Zinc</keyword>
<reference evidence="9" key="1">
    <citation type="submission" date="2019-03" db="EMBL/GenBank/DDBJ databases">
        <title>Improved annotation for the trematode Fasciola hepatica.</title>
        <authorList>
            <person name="Choi Y.-J."/>
            <person name="Martin J."/>
            <person name="Mitreva M."/>
        </authorList>
    </citation>
    <scope>NUCLEOTIDE SEQUENCE [LARGE SCALE GENOMIC DNA]</scope>
</reference>
<keyword evidence="4" id="KW-0378">Hydrolase</keyword>
<dbReference type="GO" id="GO:0046872">
    <property type="term" value="F:metal ion binding"/>
    <property type="evidence" value="ECO:0007669"/>
    <property type="project" value="UniProtKB-KW"/>
</dbReference>
<dbReference type="GO" id="GO:0004000">
    <property type="term" value="F:adenosine deaminase activity"/>
    <property type="evidence" value="ECO:0007669"/>
    <property type="project" value="TreeGrafter"/>
</dbReference>
<proteinExistence type="inferred from homology"/>
<dbReference type="GO" id="GO:0006154">
    <property type="term" value="P:adenosine catabolic process"/>
    <property type="evidence" value="ECO:0007669"/>
    <property type="project" value="TreeGrafter"/>
</dbReference>
<organism evidence="9 10">
    <name type="scientific">Fasciola hepatica</name>
    <name type="common">Liver fluke</name>
    <dbReference type="NCBI Taxonomy" id="6192"/>
    <lineage>
        <taxon>Eukaryota</taxon>
        <taxon>Metazoa</taxon>
        <taxon>Spiralia</taxon>
        <taxon>Lophotrochozoa</taxon>
        <taxon>Platyhelminthes</taxon>
        <taxon>Trematoda</taxon>
        <taxon>Digenea</taxon>
        <taxon>Plagiorchiida</taxon>
        <taxon>Echinostomata</taxon>
        <taxon>Echinostomatoidea</taxon>
        <taxon>Fasciolidae</taxon>
        <taxon>Fasciola</taxon>
    </lineage>
</organism>
<evidence type="ECO:0000256" key="5">
    <source>
        <dbReference type="ARBA" id="ARBA00022833"/>
    </source>
</evidence>
<name>A0A4E0RP29_FASHE</name>
<evidence type="ECO:0000256" key="4">
    <source>
        <dbReference type="ARBA" id="ARBA00022801"/>
    </source>
</evidence>
<dbReference type="InterPro" id="IPR032466">
    <property type="entry name" value="Metal_Hydrolase"/>
</dbReference>
<keyword evidence="10" id="KW-1185">Reference proteome</keyword>
<comment type="catalytic activity">
    <reaction evidence="7">
        <text>N(6)-methyl-AMP + H2O + H(+) = IMP + methylamine</text>
        <dbReference type="Rhea" id="RHEA:16001"/>
        <dbReference type="ChEBI" id="CHEBI:15377"/>
        <dbReference type="ChEBI" id="CHEBI:15378"/>
        <dbReference type="ChEBI" id="CHEBI:58053"/>
        <dbReference type="ChEBI" id="CHEBI:59338"/>
        <dbReference type="ChEBI" id="CHEBI:144842"/>
    </reaction>
    <physiologicalReaction direction="left-to-right" evidence="7">
        <dbReference type="Rhea" id="RHEA:16002"/>
    </physiologicalReaction>
</comment>
<dbReference type="GO" id="GO:0046103">
    <property type="term" value="P:inosine biosynthetic process"/>
    <property type="evidence" value="ECO:0007669"/>
    <property type="project" value="TreeGrafter"/>
</dbReference>
<comment type="caution">
    <text evidence="9">The sequence shown here is derived from an EMBL/GenBank/DDBJ whole genome shotgun (WGS) entry which is preliminary data.</text>
</comment>
<feature type="domain" description="Adenosine deaminase" evidence="8">
    <location>
        <begin position="9"/>
        <end position="225"/>
    </location>
</feature>
<dbReference type="PANTHER" id="PTHR11409">
    <property type="entry name" value="ADENOSINE DEAMINASE"/>
    <property type="match status" value="1"/>
</dbReference>
<protein>
    <submittedName>
        <fullName evidence="9">Adenosine deaminase</fullName>
    </submittedName>
</protein>
<evidence type="ECO:0000256" key="1">
    <source>
        <dbReference type="ARBA" id="ARBA00001947"/>
    </source>
</evidence>
<dbReference type="Pfam" id="PF00962">
    <property type="entry name" value="A_deaminase"/>
    <property type="match status" value="1"/>
</dbReference>
<evidence type="ECO:0000256" key="3">
    <source>
        <dbReference type="ARBA" id="ARBA00022723"/>
    </source>
</evidence>